<accession>A0ABV1Z0T3</accession>
<comment type="caution">
    <text evidence="1">The sequence shown here is derived from an EMBL/GenBank/DDBJ whole genome shotgun (WGS) entry which is preliminary data.</text>
</comment>
<gene>
    <name evidence="1" type="ORF">NKI36_16390</name>
</gene>
<evidence type="ECO:0000313" key="1">
    <source>
        <dbReference type="EMBL" id="MER9405612.1"/>
    </source>
</evidence>
<proteinExistence type="predicted"/>
<dbReference type="EMBL" id="JAMYQB010000012">
    <property type="protein sequence ID" value="MER9405612.1"/>
    <property type="molecule type" value="Genomic_DNA"/>
</dbReference>
<organism evidence="1 2">
    <name type="scientific">Mesorhizobium caraganae</name>
    <dbReference type="NCBI Taxonomy" id="483206"/>
    <lineage>
        <taxon>Bacteria</taxon>
        <taxon>Pseudomonadati</taxon>
        <taxon>Pseudomonadota</taxon>
        <taxon>Alphaproteobacteria</taxon>
        <taxon>Hyphomicrobiales</taxon>
        <taxon>Phyllobacteriaceae</taxon>
        <taxon>Mesorhizobium</taxon>
    </lineage>
</organism>
<dbReference type="RefSeq" id="WP_352558900.1">
    <property type="nucleotide sequence ID" value="NZ_JAMYQB010000012.1"/>
</dbReference>
<dbReference type="Proteomes" id="UP001433071">
    <property type="component" value="Unassembled WGS sequence"/>
</dbReference>
<sequence length="61" mass="6067">MNRLKRAALLLAAGTLAAIIAVLLAVSRAGAHARTAINGSDQSGAAKARIAGMLAVDLSGR</sequence>
<keyword evidence="2" id="KW-1185">Reference proteome</keyword>
<evidence type="ECO:0000313" key="2">
    <source>
        <dbReference type="Proteomes" id="UP001433071"/>
    </source>
</evidence>
<reference evidence="1 2" key="1">
    <citation type="journal article" date="2024" name="Proc. Natl. Acad. Sci. U.S.A.">
        <title>The evolutionary genomics of adaptation to stress in wild rhizobium bacteria.</title>
        <authorList>
            <person name="Kehlet-Delgado H."/>
            <person name="Montoya A.P."/>
            <person name="Jensen K.T."/>
            <person name="Wendlandt C.E."/>
            <person name="Dexheimer C."/>
            <person name="Roberts M."/>
            <person name="Torres Martinez L."/>
            <person name="Friesen M.L."/>
            <person name="Griffitts J.S."/>
            <person name="Porter S.S."/>
        </authorList>
    </citation>
    <scope>NUCLEOTIDE SEQUENCE [LARGE SCALE GENOMIC DNA]</scope>
    <source>
        <strain evidence="1 2">M0641</strain>
    </source>
</reference>
<name>A0ABV1Z0T3_9HYPH</name>
<protein>
    <submittedName>
        <fullName evidence="1">Uncharacterized protein</fullName>
    </submittedName>
</protein>